<dbReference type="OrthoDB" id="5403747at2759"/>
<protein>
    <submittedName>
        <fullName evidence="2">Uncharacterized protein</fullName>
    </submittedName>
</protein>
<feature type="region of interest" description="Disordered" evidence="1">
    <location>
        <begin position="74"/>
        <end position="134"/>
    </location>
</feature>
<organism evidence="2 3">
    <name type="scientific">Penicillium ucsense</name>
    <dbReference type="NCBI Taxonomy" id="2839758"/>
    <lineage>
        <taxon>Eukaryota</taxon>
        <taxon>Fungi</taxon>
        <taxon>Dikarya</taxon>
        <taxon>Ascomycota</taxon>
        <taxon>Pezizomycotina</taxon>
        <taxon>Eurotiomycetes</taxon>
        <taxon>Eurotiomycetidae</taxon>
        <taxon>Eurotiales</taxon>
        <taxon>Aspergillaceae</taxon>
        <taxon>Penicillium</taxon>
    </lineage>
</organism>
<dbReference type="EMBL" id="WIWV01000052">
    <property type="protein sequence ID" value="KAF7715749.1"/>
    <property type="molecule type" value="Genomic_DNA"/>
</dbReference>
<sequence length="148" mass="16313">MSSPKVSKKPVAERTFGLTQAEVRMMLLAYMCVESESKIDYKKLAAVSNVSVSSAPVMYRRAFKKLLSFNCDVEGSGDNEENDSSMPPTSCPPTPARTPKRNGGGRRRKGKDSEPDSKAKIEVADDEESDGELNITMEDYIEKLEAAR</sequence>
<proteinExistence type="predicted"/>
<reference evidence="2" key="1">
    <citation type="journal article" date="2020" name="Front. Microbiol.">
        <title>Gene regulatory networks of Penicillium echinulatum 2HH and Penicillium oxalicum 114-2 inferred by a computational biology approach.</title>
        <authorList>
            <person name="Lenz A.R."/>
            <person name="Galan-Vasquez E."/>
            <person name="Balbinot E."/>
            <person name="De Abreu F.P."/>
            <person name="De Oliveira N.S."/>
            <person name="Da Rosa L.O."/>
            <person name="De Avila E Silva S."/>
            <person name="Camassola M."/>
            <person name="Dillon A.J.P."/>
            <person name="Perez-Rueda E."/>
        </authorList>
    </citation>
    <scope>NUCLEOTIDE SEQUENCE</scope>
    <source>
        <strain evidence="2">S1M29</strain>
    </source>
</reference>
<feature type="compositionally biased region" description="Basic residues" evidence="1">
    <location>
        <begin position="98"/>
        <end position="110"/>
    </location>
</feature>
<evidence type="ECO:0000313" key="2">
    <source>
        <dbReference type="EMBL" id="KAF7715749.1"/>
    </source>
</evidence>
<dbReference type="Proteomes" id="UP000631181">
    <property type="component" value="Unassembled WGS sequence"/>
</dbReference>
<comment type="caution">
    <text evidence="2">The sequence shown here is derived from an EMBL/GenBank/DDBJ whole genome shotgun (WGS) entry which is preliminary data.</text>
</comment>
<keyword evidence="3" id="KW-1185">Reference proteome</keyword>
<feature type="compositionally biased region" description="Basic and acidic residues" evidence="1">
    <location>
        <begin position="111"/>
        <end position="123"/>
    </location>
</feature>
<dbReference type="AlphaFoldDB" id="A0A8J8W1V5"/>
<evidence type="ECO:0000256" key="1">
    <source>
        <dbReference type="SAM" id="MobiDB-lite"/>
    </source>
</evidence>
<accession>A0A8J8W1V5</accession>
<gene>
    <name evidence="2" type="ORF">PECM_006518</name>
</gene>
<evidence type="ECO:0000313" key="3">
    <source>
        <dbReference type="Proteomes" id="UP000631181"/>
    </source>
</evidence>
<name>A0A8J8W1V5_9EURO</name>